<proteinExistence type="predicted"/>
<keyword evidence="1" id="KW-0479">Metal-binding</keyword>
<dbReference type="InterPro" id="IPR037523">
    <property type="entry name" value="VOC_core"/>
</dbReference>
<keyword evidence="4" id="KW-1185">Reference proteome</keyword>
<dbReference type="GO" id="GO:0046872">
    <property type="term" value="F:metal ion binding"/>
    <property type="evidence" value="ECO:0007669"/>
    <property type="project" value="UniProtKB-KW"/>
</dbReference>
<dbReference type="InterPro" id="IPR029068">
    <property type="entry name" value="Glyas_Bleomycin-R_OHBP_Dase"/>
</dbReference>
<evidence type="ECO:0000256" key="1">
    <source>
        <dbReference type="ARBA" id="ARBA00022723"/>
    </source>
</evidence>
<dbReference type="AlphaFoldDB" id="A0A6L6HRC4"/>
<evidence type="ECO:0000259" key="2">
    <source>
        <dbReference type="PROSITE" id="PS51819"/>
    </source>
</evidence>
<dbReference type="EMBL" id="WMBT01000014">
    <property type="protein sequence ID" value="MTE01726.1"/>
    <property type="molecule type" value="Genomic_DNA"/>
</dbReference>
<sequence length="151" mass="16257">MHGYSKDVYQGEARKMKPVLDHIGIAVPALEPALEFYGATLGLGEPIIRLIPELGLRLAFFDNPDGPIIELVEASGKTELRHGDVVVALEVEDLDAAIAQYRARGLKVHDQPATENLPLRRGWITKGAGHGTVVELCPKGAVAAFVRGTRG</sequence>
<evidence type="ECO:0000313" key="3">
    <source>
        <dbReference type="EMBL" id="MTE01726.1"/>
    </source>
</evidence>
<gene>
    <name evidence="3" type="ORF">GIY56_15660</name>
</gene>
<dbReference type="InterPro" id="IPR018146">
    <property type="entry name" value="Glyoxalase_1_CS"/>
</dbReference>
<protein>
    <recommendedName>
        <fullName evidence="2">VOC domain-containing protein</fullName>
    </recommendedName>
</protein>
<dbReference type="PROSITE" id="PS51819">
    <property type="entry name" value="VOC"/>
    <property type="match status" value="1"/>
</dbReference>
<organism evidence="3 4">
    <name type="scientific">Paracoccus lichenicola</name>
    <dbReference type="NCBI Taxonomy" id="2665644"/>
    <lineage>
        <taxon>Bacteria</taxon>
        <taxon>Pseudomonadati</taxon>
        <taxon>Pseudomonadota</taxon>
        <taxon>Alphaproteobacteria</taxon>
        <taxon>Rhodobacterales</taxon>
        <taxon>Paracoccaceae</taxon>
        <taxon>Paracoccus</taxon>
    </lineage>
</organism>
<evidence type="ECO:0000313" key="4">
    <source>
        <dbReference type="Proteomes" id="UP000481417"/>
    </source>
</evidence>
<reference evidence="3 4" key="1">
    <citation type="submission" date="2019-11" db="EMBL/GenBank/DDBJ databases">
        <authorList>
            <person name="Lang L."/>
        </authorList>
    </citation>
    <scope>NUCLEOTIDE SEQUENCE [LARGE SCALE GENOMIC DNA]</scope>
    <source>
        <strain evidence="3 4">YIM 132242</strain>
    </source>
</reference>
<dbReference type="Proteomes" id="UP000481417">
    <property type="component" value="Unassembled WGS sequence"/>
</dbReference>
<dbReference type="Pfam" id="PF13669">
    <property type="entry name" value="Glyoxalase_4"/>
    <property type="match status" value="1"/>
</dbReference>
<name>A0A6L6HRC4_9RHOB</name>
<feature type="domain" description="VOC" evidence="2">
    <location>
        <begin position="19"/>
        <end position="139"/>
    </location>
</feature>
<dbReference type="SUPFAM" id="SSF54593">
    <property type="entry name" value="Glyoxalase/Bleomycin resistance protein/Dihydroxybiphenyl dioxygenase"/>
    <property type="match status" value="1"/>
</dbReference>
<comment type="caution">
    <text evidence="3">The sequence shown here is derived from an EMBL/GenBank/DDBJ whole genome shotgun (WGS) entry which is preliminary data.</text>
</comment>
<dbReference type="GO" id="GO:0004462">
    <property type="term" value="F:lactoylglutathione lyase activity"/>
    <property type="evidence" value="ECO:0007669"/>
    <property type="project" value="InterPro"/>
</dbReference>
<dbReference type="PROSITE" id="PS00934">
    <property type="entry name" value="GLYOXALASE_I_1"/>
    <property type="match status" value="1"/>
</dbReference>
<accession>A0A6L6HRC4</accession>
<dbReference type="Gene3D" id="3.10.180.10">
    <property type="entry name" value="2,3-Dihydroxybiphenyl 1,2-Dioxygenase, domain 1"/>
    <property type="match status" value="1"/>
</dbReference>